<reference evidence="7 8" key="1">
    <citation type="submission" date="2017-10" db="EMBL/GenBank/DDBJ databases">
        <title>The draft genome sequence of Lewinella marina KCTC 32374.</title>
        <authorList>
            <person name="Wang K."/>
        </authorList>
    </citation>
    <scope>NUCLEOTIDE SEQUENCE [LARGE SCALE GENOMIC DNA]</scope>
    <source>
        <strain evidence="7 8">MKG-38</strain>
    </source>
</reference>
<gene>
    <name evidence="7" type="ORF">CGL56_12915</name>
</gene>
<dbReference type="PANTHER" id="PTHR43646:SF2">
    <property type="entry name" value="GLYCOSYLTRANSFERASE 2-LIKE DOMAIN-CONTAINING PROTEIN"/>
    <property type="match status" value="1"/>
</dbReference>
<feature type="domain" description="Glycosyltransferase 2-like" evidence="6">
    <location>
        <begin position="20"/>
        <end position="110"/>
    </location>
</feature>
<dbReference type="InterPro" id="IPR001173">
    <property type="entry name" value="Glyco_trans_2-like"/>
</dbReference>
<sequence>MTRPINQPPPRTKTTTPWCSVIIPTLNEAANLSATLHRLRAVPATPTFEVIVSDGGSTDGTPELARRLGARVISGTRGRARQMNAGAAAARGEYLYFLHADTLPPADWQELLNRDDFGLPSSFRLRFAGQEQMPWLRLYSYFTRFDVDAFRFGDQSLWVSRHDFQAVGGFPDDWQLLEDNHMVRRLRRYRGGFRILAASVVTSPRKYQRYGFVYTQLVYTLLYTLYRLGAGQARLAGLYRRLLD</sequence>
<keyword evidence="8" id="KW-1185">Reference proteome</keyword>
<evidence type="ECO:0000259" key="6">
    <source>
        <dbReference type="Pfam" id="PF00535"/>
    </source>
</evidence>
<organism evidence="7 8">
    <name type="scientific">Neolewinella marina</name>
    <dbReference type="NCBI Taxonomy" id="438751"/>
    <lineage>
        <taxon>Bacteria</taxon>
        <taxon>Pseudomonadati</taxon>
        <taxon>Bacteroidota</taxon>
        <taxon>Saprospiria</taxon>
        <taxon>Saprospirales</taxon>
        <taxon>Lewinellaceae</taxon>
        <taxon>Neolewinella</taxon>
    </lineage>
</organism>
<dbReference type="InterPro" id="IPR026461">
    <property type="entry name" value="Trfase_2_rSAM/seldom_assoc"/>
</dbReference>
<dbReference type="Proteomes" id="UP000226437">
    <property type="component" value="Unassembled WGS sequence"/>
</dbReference>
<accession>A0A2G0CDQ5</accession>
<keyword evidence="2" id="KW-1003">Cell membrane</keyword>
<evidence type="ECO:0000313" key="8">
    <source>
        <dbReference type="Proteomes" id="UP000226437"/>
    </source>
</evidence>
<dbReference type="AlphaFoldDB" id="A0A2G0CDQ5"/>
<keyword evidence="3" id="KW-0328">Glycosyltransferase</keyword>
<evidence type="ECO:0000256" key="4">
    <source>
        <dbReference type="ARBA" id="ARBA00022679"/>
    </source>
</evidence>
<dbReference type="PANTHER" id="PTHR43646">
    <property type="entry name" value="GLYCOSYLTRANSFERASE"/>
    <property type="match status" value="1"/>
</dbReference>
<evidence type="ECO:0000256" key="5">
    <source>
        <dbReference type="ARBA" id="ARBA00023136"/>
    </source>
</evidence>
<evidence type="ECO:0000313" key="7">
    <source>
        <dbReference type="EMBL" id="PHK98085.1"/>
    </source>
</evidence>
<dbReference type="CDD" id="cd02522">
    <property type="entry name" value="GT_2_like_a"/>
    <property type="match status" value="1"/>
</dbReference>
<dbReference type="OrthoDB" id="9815923at2"/>
<keyword evidence="4" id="KW-0808">Transferase</keyword>
<comment type="subcellular location">
    <subcellularLocation>
        <location evidence="1">Cell membrane</location>
    </subcellularLocation>
</comment>
<proteinExistence type="predicted"/>
<dbReference type="EMBL" id="PDLO01000005">
    <property type="protein sequence ID" value="PHK98085.1"/>
    <property type="molecule type" value="Genomic_DNA"/>
</dbReference>
<dbReference type="NCBIfam" id="TIGR04283">
    <property type="entry name" value="glyco_like_mftF"/>
    <property type="match status" value="1"/>
</dbReference>
<dbReference type="Gene3D" id="3.90.550.10">
    <property type="entry name" value="Spore Coat Polysaccharide Biosynthesis Protein SpsA, Chain A"/>
    <property type="match status" value="1"/>
</dbReference>
<evidence type="ECO:0000256" key="2">
    <source>
        <dbReference type="ARBA" id="ARBA00022475"/>
    </source>
</evidence>
<keyword evidence="5" id="KW-0472">Membrane</keyword>
<dbReference type="GO" id="GO:0016757">
    <property type="term" value="F:glycosyltransferase activity"/>
    <property type="evidence" value="ECO:0007669"/>
    <property type="project" value="UniProtKB-KW"/>
</dbReference>
<comment type="caution">
    <text evidence="7">The sequence shown here is derived from an EMBL/GenBank/DDBJ whole genome shotgun (WGS) entry which is preliminary data.</text>
</comment>
<dbReference type="InterPro" id="IPR029044">
    <property type="entry name" value="Nucleotide-diphossugar_trans"/>
</dbReference>
<dbReference type="GO" id="GO:0005886">
    <property type="term" value="C:plasma membrane"/>
    <property type="evidence" value="ECO:0007669"/>
    <property type="project" value="UniProtKB-SubCell"/>
</dbReference>
<name>A0A2G0CDQ5_9BACT</name>
<protein>
    <recommendedName>
        <fullName evidence="6">Glycosyltransferase 2-like domain-containing protein</fullName>
    </recommendedName>
</protein>
<dbReference type="SUPFAM" id="SSF53448">
    <property type="entry name" value="Nucleotide-diphospho-sugar transferases"/>
    <property type="match status" value="1"/>
</dbReference>
<evidence type="ECO:0000256" key="1">
    <source>
        <dbReference type="ARBA" id="ARBA00004236"/>
    </source>
</evidence>
<dbReference type="Pfam" id="PF00535">
    <property type="entry name" value="Glycos_transf_2"/>
    <property type="match status" value="1"/>
</dbReference>
<evidence type="ECO:0000256" key="3">
    <source>
        <dbReference type="ARBA" id="ARBA00022676"/>
    </source>
</evidence>